<evidence type="ECO:0000313" key="4">
    <source>
        <dbReference type="Proteomes" id="UP000002173"/>
    </source>
</evidence>
<name>A7AV88_BABBO</name>
<evidence type="ECO:0000256" key="2">
    <source>
        <dbReference type="SAM" id="SignalP"/>
    </source>
</evidence>
<keyword evidence="4" id="KW-1185">Reference proteome</keyword>
<proteinExistence type="predicted"/>
<comment type="caution">
    <text evidence="3">The sequence shown here is derived from an EMBL/GenBank/DDBJ whole genome shotgun (WGS) entry which is preliminary data.</text>
</comment>
<dbReference type="OMA" id="VECNCAT"/>
<keyword evidence="2" id="KW-0732">Signal</keyword>
<reference evidence="4" key="2">
    <citation type="journal article" date="2020" name="Data Brief">
        <title>Transcriptome dataset of Babesia bovis life stages within vertebrate and invertebrate hosts.</title>
        <authorList>
            <person name="Ueti M.W."/>
            <person name="Johnson W.C."/>
            <person name="Kappmeyer L.S."/>
            <person name="Herndon D.R."/>
            <person name="Mousel M.R."/>
            <person name="Reif K.E."/>
            <person name="Taus N.S."/>
            <person name="Ifeonu O.O."/>
            <person name="Silva J.C."/>
            <person name="Suarez C.E."/>
            <person name="Brayton K.A."/>
        </authorList>
    </citation>
    <scope>NUCLEOTIDE SEQUENCE [LARGE SCALE GENOMIC DNA]</scope>
</reference>
<dbReference type="eggNOG" id="ENOG502RWN0">
    <property type="taxonomic scope" value="Eukaryota"/>
</dbReference>
<feature type="region of interest" description="Disordered" evidence="1">
    <location>
        <begin position="212"/>
        <end position="231"/>
    </location>
</feature>
<gene>
    <name evidence="3" type="ORF">BBOV_IV001170</name>
</gene>
<dbReference type="VEuPathDB" id="PiroplasmaDB:BBOV_IV001170"/>
<protein>
    <submittedName>
        <fullName evidence="3">Uncharacterized protein</fullName>
    </submittedName>
</protein>
<evidence type="ECO:0000256" key="1">
    <source>
        <dbReference type="SAM" id="MobiDB-lite"/>
    </source>
</evidence>
<dbReference type="KEGG" id="bbo:BBOV_IV001170"/>
<reference evidence="4" key="3">
    <citation type="journal article" date="2021" name="Int. J. Parasitol.">
        <title>Comparative analysis of gene expression between Babesia bovis blood stages and kinetes allowed by improved genome annotation.</title>
        <authorList>
            <person name="Ueti M.W."/>
            <person name="Johnson W.C."/>
            <person name="Kappmeyer L.S."/>
            <person name="Herndon D.R."/>
            <person name="Mousel M.R."/>
            <person name="Reif K.E."/>
            <person name="Taus N.S."/>
            <person name="Ifeonu O.O."/>
            <person name="Silva J.C."/>
            <person name="Suarez C.E."/>
            <person name="Brayton K.A."/>
        </authorList>
    </citation>
    <scope>NUCLEOTIDE SEQUENCE [LARGE SCALE GENOMIC DNA]</scope>
</reference>
<dbReference type="EMBL" id="AAXT01000004">
    <property type="protein sequence ID" value="EDO05714.1"/>
    <property type="molecule type" value="Genomic_DNA"/>
</dbReference>
<dbReference type="InParanoid" id="A7AV88"/>
<evidence type="ECO:0000313" key="3">
    <source>
        <dbReference type="EMBL" id="EDO05714.1"/>
    </source>
</evidence>
<feature type="chain" id="PRO_5002706270" evidence="2">
    <location>
        <begin position="23"/>
        <end position="749"/>
    </location>
</feature>
<reference evidence="3 4" key="1">
    <citation type="journal article" date="2007" name="PLoS Pathog.">
        <title>Genome sequence of Babesia bovis and comparative analysis of apicomplexan hemoprotozoa.</title>
        <authorList>
            <person name="Brayton K.A."/>
            <person name="Lau A.O.T."/>
            <person name="Herndon D.R."/>
            <person name="Hannick L."/>
            <person name="Kappmeyer L.S."/>
            <person name="Berens S.J."/>
            <person name="Bidwell S.L."/>
            <person name="Brown W.C."/>
            <person name="Crabtree J."/>
            <person name="Fadrosh D."/>
            <person name="Feldblum T."/>
            <person name="Forberger H.A."/>
            <person name="Haas B.J."/>
            <person name="Howell J.M."/>
            <person name="Khouri H."/>
            <person name="Koo H."/>
            <person name="Mann D.J."/>
            <person name="Norimine J."/>
            <person name="Paulsen I.T."/>
            <person name="Radune D."/>
            <person name="Ren Q."/>
            <person name="Smith R.K. Jr."/>
            <person name="Suarez C.E."/>
            <person name="White O."/>
            <person name="Wortman J.R."/>
            <person name="Knowles D.P. Jr."/>
            <person name="McElwain T.F."/>
            <person name="Nene V.M."/>
        </authorList>
    </citation>
    <scope>NUCLEOTIDE SEQUENCE [LARGE SCALE GENOMIC DNA]</scope>
    <source>
        <strain evidence="3">T2Bo</strain>
    </source>
</reference>
<accession>A7AV88</accession>
<dbReference type="Proteomes" id="UP000002173">
    <property type="component" value="Unassembled WGS sequence"/>
</dbReference>
<dbReference type="AlphaFoldDB" id="A7AV88"/>
<sequence length="749" mass="83661">MKGLGAYIIVLFCANFAQKIFAFTAECDLGILHHQPALFNSPRDVVVDLLDLKPADYLKGVSVTRHGDNMVLYGFDDAKLRGTSITLIMGNQRLYVMPQAHNLQVKWSENMTTTEIIITYEIGGSTFKRYYHEEPFSTISSFFWSRMFSPDTAVLKIKAPSKTKATGQSGATTNANAQYETPLDYANAFIQQWNEALESFWSMVIPTNEHRRREASAEDSDDEGSGSCEPTSVVELSDATTYARIAKSQSWRRMKVDKLMCVTFDNIEARWNGMLFHKIKIPVPRQSTEFTVCFDAGEKQTKIVIVSALVDGVWVESYYAVQGVGTEEVQLRLVDAEEHFAYYPGLPSRDRAGECVHGGEGFTLHINSQLGKDSPLEKYENRATKVFRYKEGEDVECNCATYVEGVRFGDIEHSIPKNRSFVLLVVSNPCVANHYVTLVTRNGNSYSIDRWNSATGNEYRPVKLKDTQMVAQALSEISYVFMNRNQHGRLDIGQFNTQSINGDIICLPESDDKQKNAGKICKPLEELPNTEIILKRPQMLVLKYKASAPKGFLIIGSSIIELDNKNAGNDIDIYLDKSGDKPMTVLLSDGSNVKALRETTKGSLEFTETTNNIINVQDGARLIDVDLEEPDISSLGLKWDRNFVENVYVMKPIEHPDVAIGSVLFKNCRVLPKIGAGFTFVIAPTSKKPPVAVIFAPKSEHKHAAIMVRRITINGEAGCAVEALAYQPSPFGAEDLQRANFDTLFRAKE</sequence>
<dbReference type="GeneID" id="5477501"/>
<dbReference type="RefSeq" id="XP_001609282.1">
    <property type="nucleotide sequence ID" value="XM_001609232.1"/>
</dbReference>
<organism evidence="3 4">
    <name type="scientific">Babesia bovis</name>
    <dbReference type="NCBI Taxonomy" id="5865"/>
    <lineage>
        <taxon>Eukaryota</taxon>
        <taxon>Sar</taxon>
        <taxon>Alveolata</taxon>
        <taxon>Apicomplexa</taxon>
        <taxon>Aconoidasida</taxon>
        <taxon>Piroplasmida</taxon>
        <taxon>Babesiidae</taxon>
        <taxon>Babesia</taxon>
    </lineage>
</organism>
<feature type="signal peptide" evidence="2">
    <location>
        <begin position="1"/>
        <end position="22"/>
    </location>
</feature>